<comment type="caution">
    <text evidence="2">The sequence shown here is derived from an EMBL/GenBank/DDBJ whole genome shotgun (WGS) entry which is preliminary data.</text>
</comment>
<organism evidence="2 3">
    <name type="scientific">Celerinatantimonas diazotrophica</name>
    <dbReference type="NCBI Taxonomy" id="412034"/>
    <lineage>
        <taxon>Bacteria</taxon>
        <taxon>Pseudomonadati</taxon>
        <taxon>Pseudomonadota</taxon>
        <taxon>Gammaproteobacteria</taxon>
        <taxon>Celerinatantimonadaceae</taxon>
        <taxon>Celerinatantimonas</taxon>
    </lineage>
</organism>
<keyword evidence="3" id="KW-1185">Reference proteome</keyword>
<comment type="similarity">
    <text evidence="1">Belongs to the HupF/HypC family.</text>
</comment>
<dbReference type="NCBIfam" id="TIGR00074">
    <property type="entry name" value="hypC_hupF"/>
    <property type="match status" value="1"/>
</dbReference>
<dbReference type="GO" id="GO:0051604">
    <property type="term" value="P:protein maturation"/>
    <property type="evidence" value="ECO:0007669"/>
    <property type="project" value="TreeGrafter"/>
</dbReference>
<dbReference type="SUPFAM" id="SSF159127">
    <property type="entry name" value="HupF/HypC-like"/>
    <property type="match status" value="1"/>
</dbReference>
<sequence>MCIGTPAQLIALDNTQPDIGIIAVGGARREVDLSLIGATDESGQSRLGQWVLVHVGFAMSVLDEQQAKETLATLEAMSELESDVGAFLNNGGGSHALD</sequence>
<reference evidence="2 3" key="1">
    <citation type="submission" date="2019-03" db="EMBL/GenBank/DDBJ databases">
        <title>Genomic Encyclopedia of Type Strains, Phase IV (KMG-IV): sequencing the most valuable type-strain genomes for metagenomic binning, comparative biology and taxonomic classification.</title>
        <authorList>
            <person name="Goeker M."/>
        </authorList>
    </citation>
    <scope>NUCLEOTIDE SEQUENCE [LARGE SCALE GENOMIC DNA]</scope>
    <source>
        <strain evidence="2 3">DSM 18577</strain>
    </source>
</reference>
<evidence type="ECO:0000313" key="3">
    <source>
        <dbReference type="Proteomes" id="UP000295565"/>
    </source>
</evidence>
<dbReference type="Gene3D" id="2.30.30.140">
    <property type="match status" value="1"/>
</dbReference>
<dbReference type="PANTHER" id="PTHR35177">
    <property type="entry name" value="HYDROGENASE MATURATION FACTOR HYBG"/>
    <property type="match status" value="1"/>
</dbReference>
<dbReference type="Proteomes" id="UP000295565">
    <property type="component" value="Unassembled WGS sequence"/>
</dbReference>
<name>A0A4R1K9N5_9GAMM</name>
<dbReference type="GO" id="GO:1902670">
    <property type="term" value="F:carbon dioxide binding"/>
    <property type="evidence" value="ECO:0007669"/>
    <property type="project" value="TreeGrafter"/>
</dbReference>
<dbReference type="OrthoDB" id="9806017at2"/>
<dbReference type="EMBL" id="SMGD01000006">
    <property type="protein sequence ID" value="TCK61106.1"/>
    <property type="molecule type" value="Genomic_DNA"/>
</dbReference>
<proteinExistence type="inferred from homology"/>
<dbReference type="GO" id="GO:0005506">
    <property type="term" value="F:iron ion binding"/>
    <property type="evidence" value="ECO:0007669"/>
    <property type="project" value="TreeGrafter"/>
</dbReference>
<gene>
    <name evidence="2" type="ORF">EV690_0549</name>
</gene>
<accession>A0A4R1K9N5</accession>
<dbReference type="RefSeq" id="WP_131911404.1">
    <property type="nucleotide sequence ID" value="NZ_OU594967.1"/>
</dbReference>
<evidence type="ECO:0000256" key="1">
    <source>
        <dbReference type="ARBA" id="ARBA00006018"/>
    </source>
</evidence>
<dbReference type="PRINTS" id="PR00445">
    <property type="entry name" value="HUPFHYPC"/>
</dbReference>
<evidence type="ECO:0000313" key="2">
    <source>
        <dbReference type="EMBL" id="TCK61106.1"/>
    </source>
</evidence>
<dbReference type="Gene3D" id="6.10.250.910">
    <property type="match status" value="1"/>
</dbReference>
<dbReference type="Pfam" id="PF01455">
    <property type="entry name" value="HupF_HypC"/>
    <property type="match status" value="1"/>
</dbReference>
<dbReference type="AlphaFoldDB" id="A0A4R1K9N5"/>
<dbReference type="InterPro" id="IPR001109">
    <property type="entry name" value="Hydrogenase_HupF/HypC"/>
</dbReference>
<dbReference type="PANTHER" id="PTHR35177:SF2">
    <property type="entry name" value="HYDROGENASE MATURATION FACTOR HYBG"/>
    <property type="match status" value="1"/>
</dbReference>
<protein>
    <submittedName>
        <fullName evidence="2">Hydrogenase maturation protein HypC</fullName>
    </submittedName>
</protein>